<sequence length="98" mass="11356">MPCIVDFTAVLRSSKIFSRIDLKKANHEISIQPEDIYQKAIGTLYGLFGRTRMQFRLCNASELFQRFIDEVPRSLSGVYAFVDDILIASKNNEEHYQH</sequence>
<dbReference type="CDD" id="cd01647">
    <property type="entry name" value="RT_LTR"/>
    <property type="match status" value="1"/>
</dbReference>
<reference evidence="2" key="1">
    <citation type="submission" date="2020-08" db="EMBL/GenBank/DDBJ databases">
        <title>Multicomponent nature underlies the extraordinary mechanical properties of spider dragline silk.</title>
        <authorList>
            <person name="Kono N."/>
            <person name="Nakamura H."/>
            <person name="Mori M."/>
            <person name="Yoshida Y."/>
            <person name="Ohtoshi R."/>
            <person name="Malay A.D."/>
            <person name="Moran D.A.P."/>
            <person name="Tomita M."/>
            <person name="Numata K."/>
            <person name="Arakawa K."/>
        </authorList>
    </citation>
    <scope>NUCLEOTIDE SEQUENCE</scope>
</reference>
<dbReference type="SUPFAM" id="SSF56672">
    <property type="entry name" value="DNA/RNA polymerases"/>
    <property type="match status" value="1"/>
</dbReference>
<accession>A0A8X6UNH5</accession>
<evidence type="ECO:0000259" key="1">
    <source>
        <dbReference type="Pfam" id="PF00078"/>
    </source>
</evidence>
<dbReference type="OrthoDB" id="6932368at2759"/>
<evidence type="ECO:0000313" key="3">
    <source>
        <dbReference type="Proteomes" id="UP000887013"/>
    </source>
</evidence>
<dbReference type="InterPro" id="IPR000477">
    <property type="entry name" value="RT_dom"/>
</dbReference>
<dbReference type="Gene3D" id="3.10.10.10">
    <property type="entry name" value="HIV Type 1 Reverse Transcriptase, subunit A, domain 1"/>
    <property type="match status" value="1"/>
</dbReference>
<dbReference type="Pfam" id="PF00078">
    <property type="entry name" value="RVT_1"/>
    <property type="match status" value="1"/>
</dbReference>
<dbReference type="PANTHER" id="PTHR24559:SF440">
    <property type="entry name" value="RIBONUCLEASE H"/>
    <property type="match status" value="1"/>
</dbReference>
<dbReference type="EMBL" id="BMAW01128829">
    <property type="protein sequence ID" value="GFU27605.1"/>
    <property type="molecule type" value="Genomic_DNA"/>
</dbReference>
<dbReference type="Proteomes" id="UP000887013">
    <property type="component" value="Unassembled WGS sequence"/>
</dbReference>
<feature type="domain" description="Reverse transcriptase" evidence="1">
    <location>
        <begin position="10"/>
        <end position="98"/>
    </location>
</feature>
<evidence type="ECO:0000313" key="2">
    <source>
        <dbReference type="EMBL" id="GFU27605.1"/>
    </source>
</evidence>
<dbReference type="Gene3D" id="3.30.70.270">
    <property type="match status" value="1"/>
</dbReference>
<organism evidence="2 3">
    <name type="scientific">Nephila pilipes</name>
    <name type="common">Giant wood spider</name>
    <name type="synonym">Nephila maculata</name>
    <dbReference type="NCBI Taxonomy" id="299642"/>
    <lineage>
        <taxon>Eukaryota</taxon>
        <taxon>Metazoa</taxon>
        <taxon>Ecdysozoa</taxon>
        <taxon>Arthropoda</taxon>
        <taxon>Chelicerata</taxon>
        <taxon>Arachnida</taxon>
        <taxon>Araneae</taxon>
        <taxon>Araneomorphae</taxon>
        <taxon>Entelegynae</taxon>
        <taxon>Araneoidea</taxon>
        <taxon>Nephilidae</taxon>
        <taxon>Nephila</taxon>
    </lineage>
</organism>
<dbReference type="PANTHER" id="PTHR24559">
    <property type="entry name" value="TRANSPOSON TY3-I GAG-POL POLYPROTEIN"/>
    <property type="match status" value="1"/>
</dbReference>
<dbReference type="InterPro" id="IPR053134">
    <property type="entry name" value="RNA-dir_DNA_polymerase"/>
</dbReference>
<dbReference type="InterPro" id="IPR043128">
    <property type="entry name" value="Rev_trsase/Diguanyl_cyclase"/>
</dbReference>
<keyword evidence="3" id="KW-1185">Reference proteome</keyword>
<gene>
    <name evidence="2" type="primary">TY3B-G_53</name>
    <name evidence="2" type="ORF">NPIL_55601</name>
</gene>
<comment type="caution">
    <text evidence="2">The sequence shown here is derived from an EMBL/GenBank/DDBJ whole genome shotgun (WGS) entry which is preliminary data.</text>
</comment>
<dbReference type="GO" id="GO:0071897">
    <property type="term" value="P:DNA biosynthetic process"/>
    <property type="evidence" value="ECO:0007669"/>
    <property type="project" value="UniProtKB-ARBA"/>
</dbReference>
<name>A0A8X6UNH5_NEPPI</name>
<proteinExistence type="predicted"/>
<protein>
    <submittedName>
        <fullName evidence="2">Transposon Ty3-G Gag-Pol polyprotein</fullName>
    </submittedName>
</protein>
<dbReference type="InterPro" id="IPR043502">
    <property type="entry name" value="DNA/RNA_pol_sf"/>
</dbReference>
<dbReference type="AlphaFoldDB" id="A0A8X6UNH5"/>